<evidence type="ECO:0000313" key="3">
    <source>
        <dbReference type="EMBL" id="MFB9461158.1"/>
    </source>
</evidence>
<reference evidence="3 4" key="1">
    <citation type="submission" date="2024-09" db="EMBL/GenBank/DDBJ databases">
        <authorList>
            <person name="Sun Q."/>
            <person name="Mori K."/>
        </authorList>
    </citation>
    <scope>NUCLEOTIDE SEQUENCE [LARGE SCALE GENOMIC DNA]</scope>
    <source>
        <strain evidence="3 4">JCM 6917</strain>
    </source>
</reference>
<dbReference type="SUPFAM" id="SSF52129">
    <property type="entry name" value="Caspase-like"/>
    <property type="match status" value="1"/>
</dbReference>
<sequence length="273" mass="29538">MPRFDPRGRVNRALLVGVSTYDFTEPPHGVPGDLPAVEHNLDRLRDTLARGGVLGEDEITVARSPSLDAFERALRSAAEEAEGLLLLYFAGHGAIPSAGDELFLQMRNASVIAGGRAVFPGAEMFTTVLTWLASSPAERIVVILDCCFAGNAAWIWEHSRDKRRVLLLMSVQANHRTDAGDGGTPTPFTGELLHELDVPGELGFREVSDALRRRMAEARHETLRGEEWTPQSRADHDEDVLLSARADHATRPPGPARPPRPAHGRSGGPAAAG</sequence>
<feature type="domain" description="Peptidase C14 caspase" evidence="2">
    <location>
        <begin position="12"/>
        <end position="219"/>
    </location>
</feature>
<name>A0ABV5MT22_9ACTN</name>
<comment type="caution">
    <text evidence="3">The sequence shown here is derived from an EMBL/GenBank/DDBJ whole genome shotgun (WGS) entry which is preliminary data.</text>
</comment>
<feature type="compositionally biased region" description="Pro residues" evidence="1">
    <location>
        <begin position="252"/>
        <end position="261"/>
    </location>
</feature>
<organism evidence="3 4">
    <name type="scientific">Streptomyces cinereospinus</name>
    <dbReference type="NCBI Taxonomy" id="285561"/>
    <lineage>
        <taxon>Bacteria</taxon>
        <taxon>Bacillati</taxon>
        <taxon>Actinomycetota</taxon>
        <taxon>Actinomycetes</taxon>
        <taxon>Kitasatosporales</taxon>
        <taxon>Streptomycetaceae</taxon>
        <taxon>Streptomyces</taxon>
    </lineage>
</organism>
<accession>A0ABV5MT22</accession>
<protein>
    <submittedName>
        <fullName evidence="3">Caspase family protein</fullName>
    </submittedName>
</protein>
<dbReference type="RefSeq" id="WP_381340068.1">
    <property type="nucleotide sequence ID" value="NZ_JBHMCY010000001.1"/>
</dbReference>
<dbReference type="Pfam" id="PF00656">
    <property type="entry name" value="Peptidase_C14"/>
    <property type="match status" value="1"/>
</dbReference>
<feature type="non-terminal residue" evidence="3">
    <location>
        <position position="273"/>
    </location>
</feature>
<evidence type="ECO:0000259" key="2">
    <source>
        <dbReference type="Pfam" id="PF00656"/>
    </source>
</evidence>
<dbReference type="Gene3D" id="3.40.50.1460">
    <property type="match status" value="1"/>
</dbReference>
<keyword evidence="4" id="KW-1185">Reference proteome</keyword>
<evidence type="ECO:0000256" key="1">
    <source>
        <dbReference type="SAM" id="MobiDB-lite"/>
    </source>
</evidence>
<dbReference type="Proteomes" id="UP001589709">
    <property type="component" value="Unassembled WGS sequence"/>
</dbReference>
<dbReference type="InterPro" id="IPR011600">
    <property type="entry name" value="Pept_C14_caspase"/>
</dbReference>
<dbReference type="EMBL" id="JBHMCY010000001">
    <property type="protein sequence ID" value="MFB9461158.1"/>
    <property type="molecule type" value="Genomic_DNA"/>
</dbReference>
<gene>
    <name evidence="3" type="ORF">ACFF45_00005</name>
</gene>
<dbReference type="InterPro" id="IPR029030">
    <property type="entry name" value="Caspase-like_dom_sf"/>
</dbReference>
<feature type="region of interest" description="Disordered" evidence="1">
    <location>
        <begin position="220"/>
        <end position="273"/>
    </location>
</feature>
<evidence type="ECO:0000313" key="4">
    <source>
        <dbReference type="Proteomes" id="UP001589709"/>
    </source>
</evidence>
<proteinExistence type="predicted"/>